<accession>A0A1G6LBC3</accession>
<feature type="transmembrane region" description="Helical" evidence="1">
    <location>
        <begin position="84"/>
        <end position="102"/>
    </location>
</feature>
<feature type="transmembrane region" description="Helical" evidence="1">
    <location>
        <begin position="54"/>
        <end position="72"/>
    </location>
</feature>
<evidence type="ECO:0000313" key="2">
    <source>
        <dbReference type="EMBL" id="SDC40468.1"/>
    </source>
</evidence>
<feature type="transmembrane region" description="Helical" evidence="1">
    <location>
        <begin position="30"/>
        <end position="47"/>
    </location>
</feature>
<evidence type="ECO:0008006" key="4">
    <source>
        <dbReference type="Google" id="ProtNLM"/>
    </source>
</evidence>
<dbReference type="EMBL" id="FMZM01000002">
    <property type="protein sequence ID" value="SDC40468.1"/>
    <property type="molecule type" value="Genomic_DNA"/>
</dbReference>
<keyword evidence="1" id="KW-0472">Membrane</keyword>
<feature type="transmembrane region" description="Helical" evidence="1">
    <location>
        <begin position="114"/>
        <end position="134"/>
    </location>
</feature>
<feature type="transmembrane region" description="Helical" evidence="1">
    <location>
        <begin position="146"/>
        <end position="167"/>
    </location>
</feature>
<proteinExistence type="predicted"/>
<name>A0A1G6LBC3_9ACTN</name>
<reference evidence="2 3" key="1">
    <citation type="submission" date="2016-10" db="EMBL/GenBank/DDBJ databases">
        <authorList>
            <person name="de Groot N.N."/>
        </authorList>
    </citation>
    <scope>NUCLEOTIDE SEQUENCE [LARGE SCALE GENOMIC DNA]</scope>
    <source>
        <strain evidence="2 3">CGMCC 4.6858</strain>
    </source>
</reference>
<keyword evidence="3" id="KW-1185">Reference proteome</keyword>
<dbReference type="STRING" id="1045774.SAMN05421872_102185"/>
<keyword evidence="1" id="KW-1133">Transmembrane helix</keyword>
<organism evidence="2 3">
    <name type="scientific">Nocardioides lianchengensis</name>
    <dbReference type="NCBI Taxonomy" id="1045774"/>
    <lineage>
        <taxon>Bacteria</taxon>
        <taxon>Bacillati</taxon>
        <taxon>Actinomycetota</taxon>
        <taxon>Actinomycetes</taxon>
        <taxon>Propionibacteriales</taxon>
        <taxon>Nocardioidaceae</taxon>
        <taxon>Nocardioides</taxon>
    </lineage>
</organism>
<keyword evidence="1" id="KW-0812">Transmembrane</keyword>
<protein>
    <recommendedName>
        <fullName evidence="4">FAR-17a/AIG1-like protein</fullName>
    </recommendedName>
</protein>
<dbReference type="Proteomes" id="UP000199034">
    <property type="component" value="Unassembled WGS sequence"/>
</dbReference>
<evidence type="ECO:0000256" key="1">
    <source>
        <dbReference type="SAM" id="Phobius"/>
    </source>
</evidence>
<sequence length="177" mass="19102">MTLWRLTVAASAATGVWLAAQQYDVWWTALSQLANLAVAASYVGLAVREPRSPWLRGGLTSVMLLVALAYLPMANGNLLEPWSLLEHVVTPGLVLADFLLVGANQGGLRWWHPLTWLVAPAAYLVWYVAADLAVYDALDPAASGVFLARLSLLLTLLLAAGFALCLAGRRRVLRLPA</sequence>
<gene>
    <name evidence="2" type="ORF">SAMN05421872_102185</name>
</gene>
<evidence type="ECO:0000313" key="3">
    <source>
        <dbReference type="Proteomes" id="UP000199034"/>
    </source>
</evidence>
<dbReference type="AlphaFoldDB" id="A0A1G6LBC3"/>